<protein>
    <recommendedName>
        <fullName evidence="5">GAG-pre-integrase domain-containing protein</fullName>
    </recommendedName>
</protein>
<organism evidence="3 4">
    <name type="scientific">Rubus argutus</name>
    <name type="common">Southern blackberry</name>
    <dbReference type="NCBI Taxonomy" id="59490"/>
    <lineage>
        <taxon>Eukaryota</taxon>
        <taxon>Viridiplantae</taxon>
        <taxon>Streptophyta</taxon>
        <taxon>Embryophyta</taxon>
        <taxon>Tracheophyta</taxon>
        <taxon>Spermatophyta</taxon>
        <taxon>Magnoliopsida</taxon>
        <taxon>eudicotyledons</taxon>
        <taxon>Gunneridae</taxon>
        <taxon>Pentapetalae</taxon>
        <taxon>rosids</taxon>
        <taxon>fabids</taxon>
        <taxon>Rosales</taxon>
        <taxon>Rosaceae</taxon>
        <taxon>Rosoideae</taxon>
        <taxon>Rosoideae incertae sedis</taxon>
        <taxon>Rubus</taxon>
    </lineage>
</organism>
<name>A0AAW1X078_RUBAR</name>
<gene>
    <name evidence="3" type="ORF">M0R45_027211</name>
</gene>
<dbReference type="InterPro" id="IPR025724">
    <property type="entry name" value="GAG-pre-integrase_dom"/>
</dbReference>
<dbReference type="AlphaFoldDB" id="A0AAW1X078"/>
<dbReference type="Pfam" id="PF13976">
    <property type="entry name" value="gag_pre-integrs"/>
    <property type="match status" value="1"/>
</dbReference>
<accession>A0AAW1X078</accession>
<dbReference type="InterPro" id="IPR054722">
    <property type="entry name" value="PolX-like_BBD"/>
</dbReference>
<evidence type="ECO:0008006" key="5">
    <source>
        <dbReference type="Google" id="ProtNLM"/>
    </source>
</evidence>
<evidence type="ECO:0000313" key="3">
    <source>
        <dbReference type="EMBL" id="KAK9930159.1"/>
    </source>
</evidence>
<proteinExistence type="predicted"/>
<dbReference type="EMBL" id="JBEDUW010000005">
    <property type="protein sequence ID" value="KAK9930159.1"/>
    <property type="molecule type" value="Genomic_DNA"/>
</dbReference>
<sequence>MINKIAKLVSVPKTLESKNKQTWIKKDSQKCFSAKYIDCHASLETVDETCLFSSYRYEVDHVEATCLVALTALSERREDVWYVDSGCSRHMTGNKCWFTSLSDEFTSGTVTFGDGRKARVMGKGTINTPGIPNLQNVLYVEGLQANLISVSQLTDDYEDVNFNKLRCIVLDNNGKNVMGGLRSKDNCYHVYANVNVQTCLNVQSPGDTLELWHKRLGHVNFQDLLKLSNKERVRGMPVLRGKQTLCVKVVK</sequence>
<comment type="caution">
    <text evidence="3">The sequence shown here is derived from an EMBL/GenBank/DDBJ whole genome shotgun (WGS) entry which is preliminary data.</text>
</comment>
<evidence type="ECO:0000259" key="2">
    <source>
        <dbReference type="Pfam" id="PF22936"/>
    </source>
</evidence>
<evidence type="ECO:0000313" key="4">
    <source>
        <dbReference type="Proteomes" id="UP001457282"/>
    </source>
</evidence>
<keyword evidence="4" id="KW-1185">Reference proteome</keyword>
<feature type="domain" description="GAG-pre-integrase" evidence="1">
    <location>
        <begin position="186"/>
        <end position="240"/>
    </location>
</feature>
<evidence type="ECO:0000259" key="1">
    <source>
        <dbReference type="Pfam" id="PF13976"/>
    </source>
</evidence>
<reference evidence="3 4" key="1">
    <citation type="journal article" date="2023" name="G3 (Bethesda)">
        <title>A chromosome-length genome assembly and annotation of blackberry (Rubus argutus, cv. 'Hillquist').</title>
        <authorList>
            <person name="Bruna T."/>
            <person name="Aryal R."/>
            <person name="Dudchenko O."/>
            <person name="Sargent D.J."/>
            <person name="Mead D."/>
            <person name="Buti M."/>
            <person name="Cavallini A."/>
            <person name="Hytonen T."/>
            <person name="Andres J."/>
            <person name="Pham M."/>
            <person name="Weisz D."/>
            <person name="Mascagni F."/>
            <person name="Usai G."/>
            <person name="Natali L."/>
            <person name="Bassil N."/>
            <person name="Fernandez G.E."/>
            <person name="Lomsadze A."/>
            <person name="Armour M."/>
            <person name="Olukolu B."/>
            <person name="Poorten T."/>
            <person name="Britton C."/>
            <person name="Davik J."/>
            <person name="Ashrafi H."/>
            <person name="Aiden E.L."/>
            <person name="Borodovsky M."/>
            <person name="Worthington M."/>
        </authorList>
    </citation>
    <scope>NUCLEOTIDE SEQUENCE [LARGE SCALE GENOMIC DNA]</scope>
    <source>
        <strain evidence="3">PI 553951</strain>
    </source>
</reference>
<feature type="domain" description="Retrovirus-related Pol polyprotein from transposon TNT 1-94-like beta-barrel" evidence="2">
    <location>
        <begin position="81"/>
        <end position="155"/>
    </location>
</feature>
<dbReference type="Proteomes" id="UP001457282">
    <property type="component" value="Unassembled WGS sequence"/>
</dbReference>
<dbReference type="Pfam" id="PF22936">
    <property type="entry name" value="Pol_BBD"/>
    <property type="match status" value="1"/>
</dbReference>